<dbReference type="NCBIfam" id="NF041492">
    <property type="entry name" value="MobF"/>
    <property type="match status" value="1"/>
</dbReference>
<keyword evidence="4" id="KW-1185">Reference proteome</keyword>
<dbReference type="SUPFAM" id="SSF52540">
    <property type="entry name" value="P-loop containing nucleoside triphosphate hydrolases"/>
    <property type="match status" value="2"/>
</dbReference>
<dbReference type="CDD" id="cd17933">
    <property type="entry name" value="DEXSc_RecD-like"/>
    <property type="match status" value="1"/>
</dbReference>
<protein>
    <submittedName>
        <fullName evidence="3">MobF family relaxase</fullName>
    </submittedName>
</protein>
<feature type="compositionally biased region" description="Low complexity" evidence="1">
    <location>
        <begin position="411"/>
        <end position="425"/>
    </location>
</feature>
<dbReference type="Pfam" id="PF08751">
    <property type="entry name" value="TrwC"/>
    <property type="match status" value="1"/>
</dbReference>
<dbReference type="Gene3D" id="2.30.30.940">
    <property type="match status" value="1"/>
</dbReference>
<feature type="compositionally biased region" description="Basic residues" evidence="1">
    <location>
        <begin position="26"/>
        <end position="42"/>
    </location>
</feature>
<gene>
    <name evidence="3" type="primary">mobF</name>
    <name evidence="3" type="ORF">SK069_17485</name>
</gene>
<feature type="region of interest" description="Disordered" evidence="1">
    <location>
        <begin position="383"/>
        <end position="425"/>
    </location>
</feature>
<dbReference type="InterPro" id="IPR027417">
    <property type="entry name" value="P-loop_NTPase"/>
</dbReference>
<feature type="compositionally biased region" description="Basic and acidic residues" evidence="1">
    <location>
        <begin position="964"/>
        <end position="987"/>
    </location>
</feature>
<sequence length="1136" mass="124369">MALSTQLPAHDAAHEAPAPPLPAQRHPCRARRRGSGLRRRATRPTQLHQDATQRSLNVCFRSGSSCPAKPPTTSKRSRRAATTTTPDRAKRQDSGLAVLPGQLGLDGRVEAARFNAMVAGLDPRDTTLRSRLLFRQRKPRVIDGKRYAPVAAYDLTFSAPKSVSVLFALADPQTARELVAAHDAAVHAAIGYLEDEAVWTRRGRNGAVVERGAGLVAAAYRHRMSRAKDPQLHTHVVAGNVVQTPSDGQWRTLHAAVIYRHARTAGVLYQAHLRAEVTDRLGLQWGPVVKGAAELNGIAHDVLREFSRRRVEIEQAAREDGIGLSTKAAAEAVALKTRAAKEEQVRTRDWRIDLQARAEEHGLDHRAIDELLVAGRARLARHDLADDQPPAADKSFARPATSEPARVAEQAPAGTAPPTTRATTDPYDEALEDAAALETRLVGPDGLTHTANTFDQRDALTTIAEHHQHGLRISEIRDHYRTLLEHPDVHATRPGDFTGIEEPRHTTTDLIQTEDRLIAAAIGRIATDTARIDPDEVDRFLTGRDQPLTDEQQHVVRRVATSGNGVDVIEALAGTGKTFTANAIHDLYHQTGRPVLGLAPTGRAARELTEVGIPARTVHSLLTAIDHQPDRPALPDGAVLLLDEAGMTPTRLTDRLLRLAHQAGAKTVAIGDSGQLPSVEAGGWLRQIGRSTGALRLQTVMRQRDPAERDALRQLHDHTTGGRTYVNWLAGRGRLHIDDQPARLLDHAIADWTTAVGEHGIEQAVLIARDHQTRHALNQRARRWQREQGLLGDDHHYDERTLAVGDRVIARRNDPTLNVDNGTRATITAARPDHVELRTDAGATRLVPADYAREHLEHAYALTGHAMQGATVQWAAVIARQEQLTKGWAYTALSRAREHTALYVPTENPQLRDDRAEIAPHDDQIPVDHDDLLQRIAARMAIRDDEDLATTQLSPTNAVSRKTSHVEPHRVRGDDSLLASAHRERLPDPMLGTQGTVAPFAPRPHHGELEPPSSQGRAGAWVDDLEAARVHIERQRSDVQRQLDALPAPTPRRFAPPRDGCALERAALIARIQAADATLVRLSVDSEHDHRSPTPRGAPLDTSTLLGRFVGQSAPERSRSASGPGPSERPDVTDDL</sequence>
<organism evidence="3 4">
    <name type="scientific">Patulibacter brassicae</name>
    <dbReference type="NCBI Taxonomy" id="1705717"/>
    <lineage>
        <taxon>Bacteria</taxon>
        <taxon>Bacillati</taxon>
        <taxon>Actinomycetota</taxon>
        <taxon>Thermoleophilia</taxon>
        <taxon>Solirubrobacterales</taxon>
        <taxon>Patulibacteraceae</taxon>
        <taxon>Patulibacter</taxon>
    </lineage>
</organism>
<dbReference type="NCBIfam" id="TIGR02686">
    <property type="entry name" value="relax_trwC"/>
    <property type="match status" value="1"/>
</dbReference>
<feature type="domain" description="TrwC relaxase" evidence="2">
    <location>
        <begin position="102"/>
        <end position="360"/>
    </location>
</feature>
<evidence type="ECO:0000313" key="4">
    <source>
        <dbReference type="Proteomes" id="UP001277761"/>
    </source>
</evidence>
<dbReference type="EMBL" id="JAXAVX010000013">
    <property type="protein sequence ID" value="MDX8153395.1"/>
    <property type="molecule type" value="Genomic_DNA"/>
</dbReference>
<evidence type="ECO:0000259" key="2">
    <source>
        <dbReference type="Pfam" id="PF08751"/>
    </source>
</evidence>
<feature type="compositionally biased region" description="Polar residues" evidence="1">
    <location>
        <begin position="949"/>
        <end position="961"/>
    </location>
</feature>
<feature type="compositionally biased region" description="Polar residues" evidence="1">
    <location>
        <begin position="44"/>
        <end position="56"/>
    </location>
</feature>
<evidence type="ECO:0000313" key="3">
    <source>
        <dbReference type="EMBL" id="MDX8153395.1"/>
    </source>
</evidence>
<dbReference type="InterPro" id="IPR014862">
    <property type="entry name" value="TrwC"/>
</dbReference>
<evidence type="ECO:0000256" key="1">
    <source>
        <dbReference type="SAM" id="MobiDB-lite"/>
    </source>
</evidence>
<feature type="region of interest" description="Disordered" evidence="1">
    <location>
        <begin position="1"/>
        <end position="98"/>
    </location>
</feature>
<feature type="region of interest" description="Disordered" evidence="1">
    <location>
        <begin position="1085"/>
        <end position="1136"/>
    </location>
</feature>
<dbReference type="Gene3D" id="3.40.50.300">
    <property type="entry name" value="P-loop containing nucleotide triphosphate hydrolases"/>
    <property type="match status" value="2"/>
</dbReference>
<dbReference type="SUPFAM" id="SSF55464">
    <property type="entry name" value="Origin of replication-binding domain, RBD-like"/>
    <property type="match status" value="1"/>
</dbReference>
<name>A0ABU4VRF7_9ACTN</name>
<dbReference type="Proteomes" id="UP001277761">
    <property type="component" value="Unassembled WGS sequence"/>
</dbReference>
<proteinExistence type="predicted"/>
<dbReference type="Pfam" id="PF13604">
    <property type="entry name" value="AAA_30"/>
    <property type="match status" value="1"/>
</dbReference>
<dbReference type="RefSeq" id="WP_319955546.1">
    <property type="nucleotide sequence ID" value="NZ_JAXAVX010000013.1"/>
</dbReference>
<comment type="caution">
    <text evidence="3">The sequence shown here is derived from an EMBL/GenBank/DDBJ whole genome shotgun (WGS) entry which is preliminary data.</text>
</comment>
<dbReference type="CDD" id="cd18809">
    <property type="entry name" value="SF1_C_RecD"/>
    <property type="match status" value="1"/>
</dbReference>
<dbReference type="InterPro" id="IPR014059">
    <property type="entry name" value="TraI/TrwC_relax"/>
</dbReference>
<feature type="region of interest" description="Disordered" evidence="1">
    <location>
        <begin position="949"/>
        <end position="1018"/>
    </location>
</feature>
<reference evidence="3 4" key="1">
    <citation type="submission" date="2023-11" db="EMBL/GenBank/DDBJ databases">
        <authorList>
            <person name="Xu M."/>
            <person name="Jiang T."/>
        </authorList>
    </citation>
    <scope>NUCLEOTIDE SEQUENCE [LARGE SCALE GENOMIC DNA]</scope>
    <source>
        <strain evidence="3 4">SD</strain>
    </source>
</reference>
<accession>A0ABU4VRF7</accession>